<dbReference type="PANTHER" id="PTHR30204:SF69">
    <property type="entry name" value="MERR-FAMILY TRANSCRIPTIONAL REGULATOR"/>
    <property type="match status" value="1"/>
</dbReference>
<evidence type="ECO:0000256" key="1">
    <source>
        <dbReference type="ARBA" id="ARBA00022491"/>
    </source>
</evidence>
<dbReference type="PROSITE" id="PS50937">
    <property type="entry name" value="HTH_MERR_2"/>
    <property type="match status" value="1"/>
</dbReference>
<name>A0ABW9R1A2_9STRE</name>
<evidence type="ECO:0000259" key="5">
    <source>
        <dbReference type="PROSITE" id="PS50937"/>
    </source>
</evidence>
<dbReference type="CDD" id="cd01107">
    <property type="entry name" value="HTH_BmrR"/>
    <property type="match status" value="1"/>
</dbReference>
<feature type="domain" description="HTH merR-type" evidence="5">
    <location>
        <begin position="1"/>
        <end position="74"/>
    </location>
</feature>
<keyword evidence="1" id="KW-0678">Repressor</keyword>
<dbReference type="EMBL" id="WLCG01000002">
    <property type="protein sequence ID" value="MTB63742.1"/>
    <property type="molecule type" value="Genomic_DNA"/>
</dbReference>
<proteinExistence type="predicted"/>
<dbReference type="Pfam" id="PF13411">
    <property type="entry name" value="MerR_1"/>
    <property type="match status" value="1"/>
</dbReference>
<dbReference type="Gene3D" id="1.10.1660.10">
    <property type="match status" value="1"/>
</dbReference>
<dbReference type="InterPro" id="IPR047057">
    <property type="entry name" value="MerR_fam"/>
</dbReference>
<dbReference type="Proteomes" id="UP000435060">
    <property type="component" value="Unassembled WGS sequence"/>
</dbReference>
<reference evidence="6 7" key="1">
    <citation type="submission" date="2019-11" db="EMBL/GenBank/DDBJ databases">
        <title>Streptococcis sp. isolated from the respiratory tract of Marmot.</title>
        <authorList>
            <person name="Zhang G."/>
        </authorList>
    </citation>
    <scope>NUCLEOTIDE SEQUENCE [LARGE SCALE GENOMIC DNA]</scope>
    <source>
        <strain evidence="7">zg-86</strain>
    </source>
</reference>
<evidence type="ECO:0000256" key="2">
    <source>
        <dbReference type="ARBA" id="ARBA00023015"/>
    </source>
</evidence>
<keyword evidence="4" id="KW-0804">Transcription</keyword>
<organism evidence="6 7">
    <name type="scientific">Streptococcus zhangguiae</name>
    <dbReference type="NCBI Taxonomy" id="2664091"/>
    <lineage>
        <taxon>Bacteria</taxon>
        <taxon>Bacillati</taxon>
        <taxon>Bacillota</taxon>
        <taxon>Bacilli</taxon>
        <taxon>Lactobacillales</taxon>
        <taxon>Streptococcaceae</taxon>
        <taxon>Streptococcus</taxon>
    </lineage>
</organism>
<keyword evidence="3" id="KW-0238">DNA-binding</keyword>
<evidence type="ECO:0000313" key="6">
    <source>
        <dbReference type="EMBL" id="MTB63742.1"/>
    </source>
</evidence>
<dbReference type="InterPro" id="IPR000551">
    <property type="entry name" value="MerR-type_HTH_dom"/>
</dbReference>
<dbReference type="RefSeq" id="WP_154607762.1">
    <property type="nucleotide sequence ID" value="NZ_CP072115.1"/>
</dbReference>
<dbReference type="InterPro" id="IPR009061">
    <property type="entry name" value="DNA-bd_dom_put_sf"/>
</dbReference>
<comment type="caution">
    <text evidence="6">The sequence shown here is derived from an EMBL/GenBank/DDBJ whole genome shotgun (WGS) entry which is preliminary data.</text>
</comment>
<dbReference type="SUPFAM" id="SSF46955">
    <property type="entry name" value="Putative DNA-binding domain"/>
    <property type="match status" value="1"/>
</dbReference>
<gene>
    <name evidence="6" type="ORF">GGG87_01785</name>
</gene>
<evidence type="ECO:0000256" key="4">
    <source>
        <dbReference type="ARBA" id="ARBA00023163"/>
    </source>
</evidence>
<keyword evidence="7" id="KW-1185">Reference proteome</keyword>
<keyword evidence="2" id="KW-0805">Transcription regulation</keyword>
<accession>A0ABW9R1A2</accession>
<protein>
    <submittedName>
        <fullName evidence="6">MerR family transcriptional regulator</fullName>
    </submittedName>
</protein>
<evidence type="ECO:0000313" key="7">
    <source>
        <dbReference type="Proteomes" id="UP000435060"/>
    </source>
</evidence>
<dbReference type="SMART" id="SM00422">
    <property type="entry name" value="HTH_MERR"/>
    <property type="match status" value="1"/>
</dbReference>
<evidence type="ECO:0000256" key="3">
    <source>
        <dbReference type="ARBA" id="ARBA00023125"/>
    </source>
</evidence>
<sequence>MKNILRIGEFSKINSISIRTLRFYDQIDLLHPYYIDPETNYRYYHIKQSSIVDSIQYLRQLDFSLEDIKAILSDKSNPHLHQLIEDRYQGLIREKKALEHRIAEIDAFRSGVLLYTERKTSKELEIEILPKRTIWTFELPKNIYQMNQEEYELYLRYLKQEIFLQNPFYEHFGKIGSLMQAKDFKKQQWISTQFALLHNPYLQSPLVKEVTLAAGSYAVSYCSSFEEEIDRLPYFFKTLVAKQLTPVGPYICEVIHEQPNLLEQERDMFIKMQVAVKKMDASRDFPK</sequence>
<dbReference type="PANTHER" id="PTHR30204">
    <property type="entry name" value="REDOX-CYCLING DRUG-SENSING TRANSCRIPTIONAL ACTIVATOR SOXR"/>
    <property type="match status" value="1"/>
</dbReference>